<evidence type="ECO:0000313" key="2">
    <source>
        <dbReference type="Proteomes" id="UP001165064"/>
    </source>
</evidence>
<evidence type="ECO:0000313" key="1">
    <source>
        <dbReference type="EMBL" id="GME79469.1"/>
    </source>
</evidence>
<sequence>MESQIQSQKQYIDNTEVLIRTEYQEKLKELKDTTENIENVKLNSVERHLNGTKKKMLRSIFKALDVIIVDSESNKAQPLFKDPLKSSIIVQSTPIIPISDYIKYSPKLINESLEKVGCFLNAVSSLWQIQLPFTLIRKSQLGLLTHDEFIKYTSFLLNNPSTCEYFPLQLCSKTGPPDSLESIVDLNGMELNRLNKALSRLLIDIIVVSKAIGVEISLSEMKFGDLLQIDKLLLTIVTSASDGFKETETKSSDPVNKPTKINEKESRRKSFSFMSFWGKPKEKTPEPDINEEKKQHESQTEVQEAELKIKQDPLKHAHEYMNSEIVDLSSRRSTCNLLSSSASSSSVFQVSTMFTSPAFSSDIFVEDLLNDVDKFSHKFEEFFKAEAQKVLEKNGMTNTMNTMESSSFQPVIAPSTMSVASASINSVQSSPRLKPQSRNASINNFKHIGRESSNSPSLAVTNEGWKKNQRSMIKHKISNNRLPKAGQSKTSKNLNLDNWEFV</sequence>
<dbReference type="EMBL" id="BSXS01002607">
    <property type="protein sequence ID" value="GME79469.1"/>
    <property type="molecule type" value="Genomic_DNA"/>
</dbReference>
<organism evidence="1 2">
    <name type="scientific">Ambrosiozyma monospora</name>
    <name type="common">Yeast</name>
    <name type="synonym">Endomycopsis monosporus</name>
    <dbReference type="NCBI Taxonomy" id="43982"/>
    <lineage>
        <taxon>Eukaryota</taxon>
        <taxon>Fungi</taxon>
        <taxon>Dikarya</taxon>
        <taxon>Ascomycota</taxon>
        <taxon>Saccharomycotina</taxon>
        <taxon>Pichiomycetes</taxon>
        <taxon>Pichiales</taxon>
        <taxon>Pichiaceae</taxon>
        <taxon>Ambrosiozyma</taxon>
    </lineage>
</organism>
<accession>A0ACB5T217</accession>
<proteinExistence type="predicted"/>
<gene>
    <name evidence="1" type="ORF">Amon02_000396600</name>
</gene>
<dbReference type="Proteomes" id="UP001165064">
    <property type="component" value="Unassembled WGS sequence"/>
</dbReference>
<comment type="caution">
    <text evidence="1">The sequence shown here is derived from an EMBL/GenBank/DDBJ whole genome shotgun (WGS) entry which is preliminary data.</text>
</comment>
<keyword evidence="2" id="KW-1185">Reference proteome</keyword>
<name>A0ACB5T217_AMBMO</name>
<protein>
    <submittedName>
        <fullName evidence="1">Unnamed protein product</fullName>
    </submittedName>
</protein>
<reference evidence="1" key="1">
    <citation type="submission" date="2023-04" db="EMBL/GenBank/DDBJ databases">
        <title>Ambrosiozyma monospora NBRC 10751.</title>
        <authorList>
            <person name="Ichikawa N."/>
            <person name="Sato H."/>
            <person name="Tonouchi N."/>
        </authorList>
    </citation>
    <scope>NUCLEOTIDE SEQUENCE</scope>
    <source>
        <strain evidence="1">NBRC 10751</strain>
    </source>
</reference>